<dbReference type="EMBL" id="SIRT01000002">
    <property type="protein sequence ID" value="TBN05461.1"/>
    <property type="molecule type" value="Genomic_DNA"/>
</dbReference>
<accession>A0A4Q9FFA5</accession>
<evidence type="ECO:0000313" key="4">
    <source>
        <dbReference type="EMBL" id="TBN05461.1"/>
    </source>
</evidence>
<dbReference type="AlphaFoldDB" id="A0A4Q9FFA5"/>
<dbReference type="PROSITE" id="PS51371">
    <property type="entry name" value="CBS"/>
    <property type="match status" value="2"/>
</dbReference>
<reference evidence="4 5" key="1">
    <citation type="submission" date="2019-02" db="EMBL/GenBank/DDBJ databases">
        <title>Hyunsoonleella sp., isolated from marine sediment.</title>
        <authorList>
            <person name="Liu B.-T."/>
        </authorList>
    </citation>
    <scope>NUCLEOTIDE SEQUENCE [LARGE SCALE GENOMIC DNA]</scope>
    <source>
        <strain evidence="4 5">T58</strain>
    </source>
</reference>
<dbReference type="PANTHER" id="PTHR43080">
    <property type="entry name" value="CBS DOMAIN-CONTAINING PROTEIN CBSX3, MITOCHONDRIAL"/>
    <property type="match status" value="1"/>
</dbReference>
<evidence type="ECO:0000256" key="1">
    <source>
        <dbReference type="ARBA" id="ARBA00023122"/>
    </source>
</evidence>
<dbReference type="OrthoDB" id="1119899at2"/>
<protein>
    <submittedName>
        <fullName evidence="4">CBS domain-containing protein</fullName>
    </submittedName>
</protein>
<dbReference type="SMART" id="SM00116">
    <property type="entry name" value="CBS"/>
    <property type="match status" value="2"/>
</dbReference>
<dbReference type="Gene3D" id="3.10.580.10">
    <property type="entry name" value="CBS-domain"/>
    <property type="match status" value="1"/>
</dbReference>
<keyword evidence="1 2" id="KW-0129">CBS domain</keyword>
<dbReference type="PANTHER" id="PTHR43080:SF2">
    <property type="entry name" value="CBS DOMAIN-CONTAINING PROTEIN"/>
    <property type="match status" value="1"/>
</dbReference>
<dbReference type="CDD" id="cd04584">
    <property type="entry name" value="CBS_pair_AcuB_like"/>
    <property type="match status" value="1"/>
</dbReference>
<feature type="domain" description="CBS" evidence="3">
    <location>
        <begin position="86"/>
        <end position="139"/>
    </location>
</feature>
<keyword evidence="5" id="KW-1185">Reference proteome</keyword>
<dbReference type="InterPro" id="IPR000644">
    <property type="entry name" value="CBS_dom"/>
</dbReference>
<dbReference type="InterPro" id="IPR046342">
    <property type="entry name" value="CBS_dom_sf"/>
</dbReference>
<evidence type="ECO:0000259" key="3">
    <source>
        <dbReference type="PROSITE" id="PS51371"/>
    </source>
</evidence>
<dbReference type="SUPFAM" id="SSF54631">
    <property type="entry name" value="CBS-domain pair"/>
    <property type="match status" value="1"/>
</dbReference>
<organism evidence="4 5">
    <name type="scientific">Hyunsoonleella flava</name>
    <dbReference type="NCBI Taxonomy" id="2527939"/>
    <lineage>
        <taxon>Bacteria</taxon>
        <taxon>Pseudomonadati</taxon>
        <taxon>Bacteroidota</taxon>
        <taxon>Flavobacteriia</taxon>
        <taxon>Flavobacteriales</taxon>
        <taxon>Flavobacteriaceae</taxon>
    </lineage>
</organism>
<sequence length="139" mass="15750">MIRKAPISMIMTQDVITLNRNDQLEKAEKLFKQHNIRHIPVVQDNVIVGMLSYSDLLRLSFADVTDNNDSAADVMVYNMFTIDQVMKKKIVCVSPSNSIKEVAEILASKEFHALPVVNNNQLVGIITTTDLINYLLKQF</sequence>
<comment type="caution">
    <text evidence="4">The sequence shown here is derived from an EMBL/GenBank/DDBJ whole genome shotgun (WGS) entry which is preliminary data.</text>
</comment>
<dbReference type="Pfam" id="PF00571">
    <property type="entry name" value="CBS"/>
    <property type="match status" value="2"/>
</dbReference>
<dbReference type="RefSeq" id="WP_130963079.1">
    <property type="nucleotide sequence ID" value="NZ_SIRT01000002.1"/>
</dbReference>
<evidence type="ECO:0000256" key="2">
    <source>
        <dbReference type="PROSITE-ProRule" id="PRU00703"/>
    </source>
</evidence>
<feature type="domain" description="CBS" evidence="3">
    <location>
        <begin position="11"/>
        <end position="70"/>
    </location>
</feature>
<proteinExistence type="predicted"/>
<name>A0A4Q9FFA5_9FLAO</name>
<dbReference type="InterPro" id="IPR051257">
    <property type="entry name" value="Diverse_CBS-Domain"/>
</dbReference>
<gene>
    <name evidence="4" type="ORF">EYD45_04070</name>
</gene>
<dbReference type="Proteomes" id="UP000291142">
    <property type="component" value="Unassembled WGS sequence"/>
</dbReference>
<evidence type="ECO:0000313" key="5">
    <source>
        <dbReference type="Proteomes" id="UP000291142"/>
    </source>
</evidence>